<protein>
    <submittedName>
        <fullName evidence="2">Uncharacterized protein</fullName>
    </submittedName>
</protein>
<keyword evidence="1" id="KW-0812">Transmembrane</keyword>
<proteinExistence type="predicted"/>
<dbReference type="AlphaFoldDB" id="A0A317SFY8"/>
<reference evidence="2 3" key="1">
    <citation type="submission" date="2018-03" db="EMBL/GenBank/DDBJ databases">
        <title>Genomes of Pezizomycetes fungi and the evolution of truffles.</title>
        <authorList>
            <person name="Murat C."/>
            <person name="Payen T."/>
            <person name="Noel B."/>
            <person name="Kuo A."/>
            <person name="Martin F.M."/>
        </authorList>
    </citation>
    <scope>NUCLEOTIDE SEQUENCE [LARGE SCALE GENOMIC DNA]</scope>
    <source>
        <strain evidence="2">091103-1</strain>
    </source>
</reference>
<feature type="transmembrane region" description="Helical" evidence="1">
    <location>
        <begin position="12"/>
        <end position="38"/>
    </location>
</feature>
<evidence type="ECO:0000313" key="3">
    <source>
        <dbReference type="Proteomes" id="UP000246991"/>
    </source>
</evidence>
<keyword evidence="1" id="KW-0472">Membrane</keyword>
<comment type="caution">
    <text evidence="2">The sequence shown here is derived from an EMBL/GenBank/DDBJ whole genome shotgun (WGS) entry which is preliminary data.</text>
</comment>
<keyword evidence="3" id="KW-1185">Reference proteome</keyword>
<name>A0A317SFY8_9PEZI</name>
<evidence type="ECO:0000313" key="2">
    <source>
        <dbReference type="EMBL" id="PWW73108.1"/>
    </source>
</evidence>
<evidence type="ECO:0000256" key="1">
    <source>
        <dbReference type="SAM" id="Phobius"/>
    </source>
</evidence>
<dbReference type="Proteomes" id="UP000246991">
    <property type="component" value="Unassembled WGS sequence"/>
</dbReference>
<accession>A0A317SFY8</accession>
<dbReference type="EMBL" id="PYWC01000087">
    <property type="protein sequence ID" value="PWW73108.1"/>
    <property type="molecule type" value="Genomic_DNA"/>
</dbReference>
<keyword evidence="1" id="KW-1133">Transmembrane helix</keyword>
<organism evidence="2 3">
    <name type="scientific">Tuber magnatum</name>
    <name type="common">white Piedmont truffle</name>
    <dbReference type="NCBI Taxonomy" id="42249"/>
    <lineage>
        <taxon>Eukaryota</taxon>
        <taxon>Fungi</taxon>
        <taxon>Dikarya</taxon>
        <taxon>Ascomycota</taxon>
        <taxon>Pezizomycotina</taxon>
        <taxon>Pezizomycetes</taxon>
        <taxon>Pezizales</taxon>
        <taxon>Tuberaceae</taxon>
        <taxon>Tuber</taxon>
    </lineage>
</organism>
<gene>
    <name evidence="2" type="ORF">C7212DRAFT_347274</name>
</gene>
<sequence>MCLPFRAWIQGALAFMSMFSSPLVALFVGLGLALMLILCGYFKPTKSTFPPALQSREFATRFSQLTMAQVLEVITPQILQSHKIASWCAKMAVKEIGQVQTAPAAHPLGEEFHEVHVAASSHTVAERVHQDHSASPTYLVCTKEAYEIHTSLPTCSPSEGVPVVHVSAPSHPLADEAHGIQAAPPTYTIPTKEAYKVHVATPTHHLAEGVHHVHTGAPTFPNLRLKERISHCVKAAVAEILVASGHAPTSSPMQMAEIAIRCAKAVVNVALELRAKERPAEDGGSVPPVAVAHGDFVVAGGAAAVADAGGNGDAGKFTMEAGLLCWLGQGRIDGVGHRCMLPAVPPADYPFVWGPQHAGRLV</sequence>